<keyword evidence="3" id="KW-1185">Reference proteome</keyword>
<dbReference type="EMBL" id="JACOPS010000007">
    <property type="protein sequence ID" value="MBC5729181.1"/>
    <property type="molecule type" value="Genomic_DNA"/>
</dbReference>
<reference evidence="2 3" key="1">
    <citation type="submission" date="2020-08" db="EMBL/GenBank/DDBJ databases">
        <title>Genome public.</title>
        <authorList>
            <person name="Liu C."/>
            <person name="Sun Q."/>
        </authorList>
    </citation>
    <scope>NUCLEOTIDE SEQUENCE [LARGE SCALE GENOMIC DNA]</scope>
    <source>
        <strain evidence="2 3">NSJ-71</strain>
    </source>
</reference>
<organism evidence="2 3">
    <name type="scientific">Ruminococcus intestinalis</name>
    <dbReference type="NCBI Taxonomy" id="2763066"/>
    <lineage>
        <taxon>Bacteria</taxon>
        <taxon>Bacillati</taxon>
        <taxon>Bacillota</taxon>
        <taxon>Clostridia</taxon>
        <taxon>Eubacteriales</taxon>
        <taxon>Oscillospiraceae</taxon>
        <taxon>Ruminococcus</taxon>
    </lineage>
</organism>
<sequence>MADIQDKINEILSNPEALRQVQSLGEQLGLAGNAPEKPQPPEKKNELSLPTDFMNDDIAKSLIKILPAVKSIGCEDDTTRLLNALRPFLSCEKQEKLDKAEKMLKLFKILPLLKDINIF</sequence>
<protein>
    <submittedName>
        <fullName evidence="2">Uncharacterized protein</fullName>
    </submittedName>
</protein>
<proteinExistence type="predicted"/>
<evidence type="ECO:0000256" key="1">
    <source>
        <dbReference type="SAM" id="MobiDB-lite"/>
    </source>
</evidence>
<comment type="caution">
    <text evidence="2">The sequence shown here is derived from an EMBL/GenBank/DDBJ whole genome shotgun (WGS) entry which is preliminary data.</text>
</comment>
<name>A0ABR7HNZ7_9FIRM</name>
<dbReference type="Proteomes" id="UP000636755">
    <property type="component" value="Unassembled WGS sequence"/>
</dbReference>
<feature type="region of interest" description="Disordered" evidence="1">
    <location>
        <begin position="28"/>
        <end position="50"/>
    </location>
</feature>
<gene>
    <name evidence="2" type="ORF">H8R91_11735</name>
</gene>
<dbReference type="RefSeq" id="WP_022234784.1">
    <property type="nucleotide sequence ID" value="NZ_JACOPS010000007.1"/>
</dbReference>
<accession>A0ABR7HNZ7</accession>
<evidence type="ECO:0000313" key="2">
    <source>
        <dbReference type="EMBL" id="MBC5729181.1"/>
    </source>
</evidence>
<evidence type="ECO:0000313" key="3">
    <source>
        <dbReference type="Proteomes" id="UP000636755"/>
    </source>
</evidence>